<proteinExistence type="predicted"/>
<organism evidence="2 3">
    <name type="scientific">Zasmidium cellare</name>
    <name type="common">Wine cellar mold</name>
    <name type="synonym">Racodium cellare</name>
    <dbReference type="NCBI Taxonomy" id="395010"/>
    <lineage>
        <taxon>Eukaryota</taxon>
        <taxon>Fungi</taxon>
        <taxon>Dikarya</taxon>
        <taxon>Ascomycota</taxon>
        <taxon>Pezizomycotina</taxon>
        <taxon>Dothideomycetes</taxon>
        <taxon>Dothideomycetidae</taxon>
        <taxon>Mycosphaerellales</taxon>
        <taxon>Mycosphaerellaceae</taxon>
        <taxon>Zasmidium</taxon>
    </lineage>
</organism>
<reference evidence="2 3" key="1">
    <citation type="journal article" date="2023" name="G3 (Bethesda)">
        <title>A chromosome-level genome assembly of Zasmidium syzygii isolated from banana leaves.</title>
        <authorList>
            <person name="van Westerhoven A.C."/>
            <person name="Mehrabi R."/>
            <person name="Talebi R."/>
            <person name="Steentjes M.B.F."/>
            <person name="Corcolon B."/>
            <person name="Chong P.A."/>
            <person name="Kema G.H.J."/>
            <person name="Seidl M.F."/>
        </authorList>
    </citation>
    <scope>NUCLEOTIDE SEQUENCE [LARGE SCALE GENOMIC DNA]</scope>
    <source>
        <strain evidence="2 3">P124</strain>
    </source>
</reference>
<evidence type="ECO:0000313" key="2">
    <source>
        <dbReference type="EMBL" id="KAK4500201.1"/>
    </source>
</evidence>
<gene>
    <name evidence="2" type="ORF">PRZ48_008387</name>
</gene>
<protein>
    <submittedName>
        <fullName evidence="2">Uncharacterized protein</fullName>
    </submittedName>
</protein>
<feature type="region of interest" description="Disordered" evidence="1">
    <location>
        <begin position="239"/>
        <end position="258"/>
    </location>
</feature>
<sequence length="269" mass="30019">MTINGLLLNKRSTMSSFSPDTSDTLSTTDSDFSSALEDLDARLTLALKKSERALSEARKLLTSARQPFPMYMSTAERLMLYRAAQPKTSFSGDAYLEETHIPGIQRIRTDPHARAGPGEVNEQRHTRWESVSSTKFDYRNTSSPQPAIHPKALHIHIWLQTLPDNPVLAMHLPASFPPTLQARSSCTTGLADPACASVPDLKSSPKRTLGENLDRPSPPQQLLGKRSFEEIFDRWEARRDPEGPKLGKLRKGESPEGDMIEHLFGMRRG</sequence>
<feature type="compositionally biased region" description="Basic and acidic residues" evidence="1">
    <location>
        <begin position="239"/>
        <end position="254"/>
    </location>
</feature>
<name>A0ABR0EG10_ZASCE</name>
<evidence type="ECO:0000313" key="3">
    <source>
        <dbReference type="Proteomes" id="UP001305779"/>
    </source>
</evidence>
<keyword evidence="3" id="KW-1185">Reference proteome</keyword>
<comment type="caution">
    <text evidence="2">The sequence shown here is derived from an EMBL/GenBank/DDBJ whole genome shotgun (WGS) entry which is preliminary data.</text>
</comment>
<dbReference type="Proteomes" id="UP001305779">
    <property type="component" value="Unassembled WGS sequence"/>
</dbReference>
<evidence type="ECO:0000256" key="1">
    <source>
        <dbReference type="SAM" id="MobiDB-lite"/>
    </source>
</evidence>
<accession>A0ABR0EG10</accession>
<feature type="region of interest" description="Disordered" evidence="1">
    <location>
        <begin position="198"/>
        <end position="221"/>
    </location>
</feature>
<dbReference type="EMBL" id="JAXOVC010000006">
    <property type="protein sequence ID" value="KAK4500201.1"/>
    <property type="molecule type" value="Genomic_DNA"/>
</dbReference>
<feature type="region of interest" description="Disordered" evidence="1">
    <location>
        <begin position="109"/>
        <end position="128"/>
    </location>
</feature>